<gene>
    <name evidence="3" type="ORF">KFL_000970230</name>
</gene>
<evidence type="ECO:0000259" key="2">
    <source>
        <dbReference type="Pfam" id="PF03109"/>
    </source>
</evidence>
<accession>A0A0U9I749</accession>
<dbReference type="InterPro" id="IPR011009">
    <property type="entry name" value="Kinase-like_dom_sf"/>
</dbReference>
<dbReference type="SUPFAM" id="SSF56112">
    <property type="entry name" value="Protein kinase-like (PK-like)"/>
    <property type="match status" value="1"/>
</dbReference>
<dbReference type="PANTHER" id="PTHR10566:SF115">
    <property type="entry name" value="PROTEIN ACTIVITY OF BC1 COMPLEX KINASE 8, CHLOROPLASTIC"/>
    <property type="match status" value="1"/>
</dbReference>
<evidence type="ECO:0000256" key="1">
    <source>
        <dbReference type="ARBA" id="ARBA00009670"/>
    </source>
</evidence>
<dbReference type="Proteomes" id="UP000054558">
    <property type="component" value="Unassembled WGS sequence"/>
</dbReference>
<protein>
    <submittedName>
        <fullName evidence="3">Oxidative stress-related Abc1-like protein</fullName>
    </submittedName>
</protein>
<evidence type="ECO:0000313" key="3">
    <source>
        <dbReference type="EMBL" id="GAQ81997.1"/>
    </source>
</evidence>
<keyword evidence="4" id="KW-1185">Reference proteome</keyword>
<dbReference type="OrthoDB" id="427480at2759"/>
<dbReference type="GO" id="GO:0046467">
    <property type="term" value="P:membrane lipid biosynthetic process"/>
    <property type="evidence" value="ECO:0000318"/>
    <property type="project" value="GO_Central"/>
</dbReference>
<feature type="domain" description="ABC1 atypical kinase-like" evidence="2">
    <location>
        <begin position="313"/>
        <end position="560"/>
    </location>
</feature>
<name>A0A0U9I749_KLENI</name>
<dbReference type="GO" id="GO:0004672">
    <property type="term" value="F:protein kinase activity"/>
    <property type="evidence" value="ECO:0000318"/>
    <property type="project" value="GO_Central"/>
</dbReference>
<dbReference type="GO" id="GO:0016020">
    <property type="term" value="C:membrane"/>
    <property type="evidence" value="ECO:0007669"/>
    <property type="project" value="GOC"/>
</dbReference>
<dbReference type="STRING" id="105231.A0A0U9I749"/>
<evidence type="ECO:0000313" key="4">
    <source>
        <dbReference type="Proteomes" id="UP000054558"/>
    </source>
</evidence>
<dbReference type="GO" id="GO:1901031">
    <property type="term" value="P:regulation of response to reactive oxygen species"/>
    <property type="evidence" value="ECO:0000318"/>
    <property type="project" value="GO_Central"/>
</dbReference>
<reference evidence="3 4" key="1">
    <citation type="journal article" date="2014" name="Nat. Commun.">
        <title>Klebsormidium flaccidum genome reveals primary factors for plant terrestrial adaptation.</title>
        <authorList>
            <person name="Hori K."/>
            <person name="Maruyama F."/>
            <person name="Fujisawa T."/>
            <person name="Togashi T."/>
            <person name="Yamamoto N."/>
            <person name="Seo M."/>
            <person name="Sato S."/>
            <person name="Yamada T."/>
            <person name="Mori H."/>
            <person name="Tajima N."/>
            <person name="Moriyama T."/>
            <person name="Ikeuchi M."/>
            <person name="Watanabe M."/>
            <person name="Wada H."/>
            <person name="Kobayashi K."/>
            <person name="Saito M."/>
            <person name="Masuda T."/>
            <person name="Sasaki-Sekimoto Y."/>
            <person name="Mashiguchi K."/>
            <person name="Awai K."/>
            <person name="Shimojima M."/>
            <person name="Masuda S."/>
            <person name="Iwai M."/>
            <person name="Nobusawa T."/>
            <person name="Narise T."/>
            <person name="Kondo S."/>
            <person name="Saito H."/>
            <person name="Sato R."/>
            <person name="Murakawa M."/>
            <person name="Ihara Y."/>
            <person name="Oshima-Yamada Y."/>
            <person name="Ohtaka K."/>
            <person name="Satoh M."/>
            <person name="Sonobe K."/>
            <person name="Ishii M."/>
            <person name="Ohtani R."/>
            <person name="Kanamori-Sato M."/>
            <person name="Honoki R."/>
            <person name="Miyazaki D."/>
            <person name="Mochizuki H."/>
            <person name="Umetsu J."/>
            <person name="Higashi K."/>
            <person name="Shibata D."/>
            <person name="Kamiya Y."/>
            <person name="Sato N."/>
            <person name="Nakamura Y."/>
            <person name="Tabata S."/>
            <person name="Ida S."/>
            <person name="Kurokawa K."/>
            <person name="Ohta H."/>
        </authorList>
    </citation>
    <scope>NUCLEOTIDE SEQUENCE [LARGE SCALE GENOMIC DNA]</scope>
    <source>
        <strain evidence="3 4">NIES-2285</strain>
    </source>
</reference>
<dbReference type="InterPro" id="IPR050154">
    <property type="entry name" value="UbiB_kinase"/>
</dbReference>
<dbReference type="AlphaFoldDB" id="A0A0U9I749"/>
<organism evidence="3 4">
    <name type="scientific">Klebsormidium nitens</name>
    <name type="common">Green alga</name>
    <name type="synonym">Ulothrix nitens</name>
    <dbReference type="NCBI Taxonomy" id="105231"/>
    <lineage>
        <taxon>Eukaryota</taxon>
        <taxon>Viridiplantae</taxon>
        <taxon>Streptophyta</taxon>
        <taxon>Klebsormidiophyceae</taxon>
        <taxon>Klebsormidiales</taxon>
        <taxon>Klebsormidiaceae</taxon>
        <taxon>Klebsormidium</taxon>
    </lineage>
</organism>
<dbReference type="PANTHER" id="PTHR10566">
    <property type="entry name" value="CHAPERONE-ACTIVITY OF BC1 COMPLEX CABC1 -RELATED"/>
    <property type="match status" value="1"/>
</dbReference>
<dbReference type="Pfam" id="PF03109">
    <property type="entry name" value="ABC1"/>
    <property type="match status" value="1"/>
</dbReference>
<comment type="similarity">
    <text evidence="1">Belongs to the protein kinase superfamily. ADCK protein kinase family.</text>
</comment>
<proteinExistence type="inferred from homology"/>
<dbReference type="InterPro" id="IPR004147">
    <property type="entry name" value="ABC1_dom"/>
</dbReference>
<dbReference type="EMBL" id="DF237046">
    <property type="protein sequence ID" value="GAQ81997.1"/>
    <property type="molecule type" value="Genomic_DNA"/>
</dbReference>
<sequence>MAAANAARLSGPSCTGLCSQAVSQRHVRASSAACPLLPPRVKLALVRPNLSEKGFLSGRTLVPAAASGAGFKRSRYAAPRAQLIVEGGGRGESENGAVNEASVTPELIASLEKQLQAQALERPSANGKPLDPSVERERSELAAVIQKVSQKASLASPNKVAANPVNGKTSVQAVEAVLTSANGAAQVDKPVIVTPAAAPVLEVQEGPQAARKPQVSVTPGGRWNKFKTYSTIQRTFEIWSFVATFVVRFLLIKQKRSYRGGMTEAKQKSRRQALALWLKEGLLRLGPTFIKIGQQFSTRVDVLSQEYIDELSQLQDQVPAFDSETSVAIVEAELGAPVTQLFERFDPVPIAAASLGQVHRARISGREVVVKVQRPGLKALFDIDLKNLRVLAQNLQKIDPKSDGAKRDWVAIYDECANLLYQEIDYSNEGRNAERFGKNFAEFDWVKVPKIYWEYTTPQVLTMEYCPGIKINNIAAIDEVGIDRKRLARLSVEAYLQQILKHGFFHADPHPGNIAVDAQGGGRLIFYDFGMMGSISSNIREGLVDAFYGVYQKSADKVLDAMVQMGVLVPTGDMIAVRRTAQFFLNSFEERLKSQRAEKEAAEKEARRLWFKKQLSKEEKTTKRSQRLAAIGEDLLALSADQPFRFPATFTFVVRAFSILDGIGKGLDPRFDISEIAKPYAQELLNLKEAGAQIFVRDLQRRWDRQASAFANLFRGPDRVAKLEKVVTALEQGDLKLRVRTLESERAFKRVAQVQSNIGKAILAGTLLNVGTVLYSTARALNPAATAAFTLSAFLALQVVIGNLKVRKLDKTEASITGAAL</sequence>
<dbReference type="CDD" id="cd05121">
    <property type="entry name" value="ABC1_ADCK3-like"/>
    <property type="match status" value="1"/>
</dbReference>
<dbReference type="OMA" id="WVAIFDE"/>